<keyword evidence="1" id="KW-0472">Membrane</keyword>
<accession>A0A978VBI4</accession>
<gene>
    <name evidence="2" type="ORF">FEM48_Zijuj06G0207100</name>
</gene>
<feature type="transmembrane region" description="Helical" evidence="1">
    <location>
        <begin position="36"/>
        <end position="58"/>
    </location>
</feature>
<organism evidence="2 3">
    <name type="scientific">Ziziphus jujuba var. spinosa</name>
    <dbReference type="NCBI Taxonomy" id="714518"/>
    <lineage>
        <taxon>Eukaryota</taxon>
        <taxon>Viridiplantae</taxon>
        <taxon>Streptophyta</taxon>
        <taxon>Embryophyta</taxon>
        <taxon>Tracheophyta</taxon>
        <taxon>Spermatophyta</taxon>
        <taxon>Magnoliopsida</taxon>
        <taxon>eudicotyledons</taxon>
        <taxon>Gunneridae</taxon>
        <taxon>Pentapetalae</taxon>
        <taxon>rosids</taxon>
        <taxon>fabids</taxon>
        <taxon>Rosales</taxon>
        <taxon>Rhamnaceae</taxon>
        <taxon>Paliureae</taxon>
        <taxon>Ziziphus</taxon>
    </lineage>
</organism>
<protein>
    <submittedName>
        <fullName evidence="2">Uncharacterized protein</fullName>
    </submittedName>
</protein>
<keyword evidence="1" id="KW-0812">Transmembrane</keyword>
<dbReference type="Proteomes" id="UP000813462">
    <property type="component" value="Unassembled WGS sequence"/>
</dbReference>
<dbReference type="EMBL" id="JAEACU010000006">
    <property type="protein sequence ID" value="KAH7525269.1"/>
    <property type="molecule type" value="Genomic_DNA"/>
</dbReference>
<reference evidence="2" key="1">
    <citation type="journal article" date="2021" name="Front. Plant Sci.">
        <title>Chromosome-Scale Genome Assembly for Chinese Sour Jujube and Insights Into Its Genome Evolution and Domestication Signature.</title>
        <authorList>
            <person name="Shen L.-Y."/>
            <person name="Luo H."/>
            <person name="Wang X.-L."/>
            <person name="Wang X.-M."/>
            <person name="Qiu X.-J."/>
            <person name="Liu H."/>
            <person name="Zhou S.-S."/>
            <person name="Jia K.-H."/>
            <person name="Nie S."/>
            <person name="Bao Y.-T."/>
            <person name="Zhang R.-G."/>
            <person name="Yun Q.-Z."/>
            <person name="Chai Y.-H."/>
            <person name="Lu J.-Y."/>
            <person name="Li Y."/>
            <person name="Zhao S.-W."/>
            <person name="Mao J.-F."/>
            <person name="Jia S.-G."/>
            <person name="Mao Y.-M."/>
        </authorList>
    </citation>
    <scope>NUCLEOTIDE SEQUENCE</scope>
    <source>
        <strain evidence="2">AT0</strain>
        <tissue evidence="2">Leaf</tissue>
    </source>
</reference>
<sequence length="353" mass="39496">MGFPVHPSDLHLNGHEANLPLIDNGTPSKAINKHHLFCSVICGTIGHLITLSSFFWLLQLGNDLYIPELPSVSLESMSFTFVNIVSGTQVTSNLEVVFRIENNYENVTHYHINALAFHIKEINMGSFMGQSDIVEVKQLIANATVAPFEQYGKDDKWLRVRMDGVVVDVDYYEQQIHGRYGVSYLTFGLRGFISAEGEGKPLKRTSSMRAMFKVVFSWNGEPSKCIPQPPMECQVHGQWHTLHERFGIVLVTLHEWFGIVLVLVQMDHDLPLIENGTAPNAKAKDHLVWCLICSSIGYFIADLDANKQHTHDVGEDDGGYSDGGVRSFTDMARLRSSARSMSTMPTPPSTNMK</sequence>
<proteinExistence type="predicted"/>
<evidence type="ECO:0000256" key="1">
    <source>
        <dbReference type="SAM" id="Phobius"/>
    </source>
</evidence>
<keyword evidence="1" id="KW-1133">Transmembrane helix</keyword>
<comment type="caution">
    <text evidence="2">The sequence shown here is derived from an EMBL/GenBank/DDBJ whole genome shotgun (WGS) entry which is preliminary data.</text>
</comment>
<dbReference type="AlphaFoldDB" id="A0A978VBI4"/>
<name>A0A978VBI4_ZIZJJ</name>
<evidence type="ECO:0000313" key="2">
    <source>
        <dbReference type="EMBL" id="KAH7525269.1"/>
    </source>
</evidence>
<evidence type="ECO:0000313" key="3">
    <source>
        <dbReference type="Proteomes" id="UP000813462"/>
    </source>
</evidence>